<evidence type="ECO:0000313" key="2">
    <source>
        <dbReference type="Proteomes" id="UP000193240"/>
    </source>
</evidence>
<dbReference type="Proteomes" id="UP000193240">
    <property type="component" value="Unassembled WGS sequence"/>
</dbReference>
<sequence length="95" mass="10674">MLDSASNKDKAKVGRVKRTLCVKWTFTCEQGGADKQKQHLKNWRGFSYHGELREVVVDFAIVPVFAEYANRRLGVASATHIKTTLAAHLDDIAEE</sequence>
<organism evidence="1 2">
    <name type="scientific">Epicoccum nigrum</name>
    <name type="common">Soil fungus</name>
    <name type="synonym">Epicoccum purpurascens</name>
    <dbReference type="NCBI Taxonomy" id="105696"/>
    <lineage>
        <taxon>Eukaryota</taxon>
        <taxon>Fungi</taxon>
        <taxon>Dikarya</taxon>
        <taxon>Ascomycota</taxon>
        <taxon>Pezizomycotina</taxon>
        <taxon>Dothideomycetes</taxon>
        <taxon>Pleosporomycetidae</taxon>
        <taxon>Pleosporales</taxon>
        <taxon>Pleosporineae</taxon>
        <taxon>Didymellaceae</taxon>
        <taxon>Epicoccum</taxon>
    </lineage>
</organism>
<dbReference type="InParanoid" id="A0A1Y2LX78"/>
<protein>
    <submittedName>
        <fullName evidence="1">Uncharacterized protein</fullName>
    </submittedName>
</protein>
<dbReference type="EMBL" id="KZ107846">
    <property type="protein sequence ID" value="OSS48262.1"/>
    <property type="molecule type" value="Genomic_DNA"/>
</dbReference>
<name>A0A1Y2LX78_EPING</name>
<dbReference type="AlphaFoldDB" id="A0A1Y2LX78"/>
<keyword evidence="2" id="KW-1185">Reference proteome</keyword>
<accession>A0A1Y2LX78</accession>
<gene>
    <name evidence="1" type="ORF">B5807_07967</name>
</gene>
<evidence type="ECO:0000313" key="1">
    <source>
        <dbReference type="EMBL" id="OSS48262.1"/>
    </source>
</evidence>
<reference evidence="1 2" key="1">
    <citation type="journal article" date="2017" name="Genome Announc.">
        <title>Genome sequence of the saprophytic ascomycete Epicoccum nigrum ICMP 19927 strain isolated from New Zealand.</title>
        <authorList>
            <person name="Fokin M."/>
            <person name="Fleetwood D."/>
            <person name="Weir B.S."/>
            <person name="Villas-Boas S.G."/>
        </authorList>
    </citation>
    <scope>NUCLEOTIDE SEQUENCE [LARGE SCALE GENOMIC DNA]</scope>
    <source>
        <strain evidence="1 2">ICMP 19927</strain>
    </source>
</reference>
<proteinExistence type="predicted"/>